<dbReference type="InterPro" id="IPR002789">
    <property type="entry name" value="HerA_central"/>
</dbReference>
<dbReference type="PANTHER" id="PTHR42957:SF1">
    <property type="entry name" value="HELICASE MJ1565-RELATED"/>
    <property type="match status" value="1"/>
</dbReference>
<dbReference type="InterPro" id="IPR027417">
    <property type="entry name" value="P-loop_NTPase"/>
</dbReference>
<sequence length="694" mass="75767">MTSPASLVENLTAARKPLTALINKNCQPVGGIYRLDYDSAIVLTDDFKKKQAGGVPRGGFLLAAAGRAADTAFVLDEQEVILLRVRGTAGLPHEAELVQTRMAVVRDAGAAGVSYDDVQDPLTRIELEQSAFDCEVLGTFYTETDDRAAEILFGADIDNVMASAKYQVFLPSPEVLSWLASYPVPGNEADRLTIGTVRFAATRRKAMLAGTDQASVRIHVSDFVGRKTAVFGMTRTGKSNTIKTLVTAVHQYGSEHGEKIGQVIFDPQGEYANVQDQDKTGLRLLGDDDSTVRIYKISPDRSDPREMPLRINFFDTAVLDLVWSLVQNQVLKGVSASAQYLAGFRTVPMERPPANDPRAMAYHERYRLAAYALLHKAGIKGPLTDGTSKSISVTLNNVAAEQAIAAIDTLKKGYKAHIVEVLDSQTAADLLDWVSTHQADKWPEGPGISKPKKAGDKLLQSWVDDAPFNDLLTGIYGGRGAAAAVKGIREFHSSDASGNVMNQVWDDMIQGRLSIIDLSAGNDEVAKVMSERIVLNLLNEASDRFRRGLLPVKMQVIVEEAHNLFERGGKAVSEDPWVRLSKEAAKYKMGLIYATQEVSSVDKRILSNTSNWLIAHLNSDVETKELSHYYDFAAWAPTIIKVEDVGFVRMKTYSGKYIVPVQVRMFDHAMVNAARQAAGLASVSLPGTAEGSLF</sequence>
<dbReference type="SUPFAM" id="SSF52540">
    <property type="entry name" value="P-loop containing nucleoside triphosphate hydrolases"/>
    <property type="match status" value="1"/>
</dbReference>
<dbReference type="InterPro" id="IPR008571">
    <property type="entry name" value="HerA-like"/>
</dbReference>
<evidence type="ECO:0000313" key="2">
    <source>
        <dbReference type="EMBL" id="QIS02586.1"/>
    </source>
</evidence>
<accession>A0A6G9XNV0</accession>
<name>A0A6G9XNV0_NOCBR</name>
<evidence type="ECO:0000313" key="3">
    <source>
        <dbReference type="Proteomes" id="UP000501705"/>
    </source>
</evidence>
<feature type="domain" description="Helicase HerA central" evidence="1">
    <location>
        <begin position="211"/>
        <end position="325"/>
    </location>
</feature>
<dbReference type="Pfam" id="PF01935">
    <property type="entry name" value="DUF87"/>
    <property type="match status" value="1"/>
</dbReference>
<gene>
    <name evidence="2" type="ORF">F5X71_09875</name>
</gene>
<organism evidence="2 3">
    <name type="scientific">Nocardia brasiliensis</name>
    <dbReference type="NCBI Taxonomy" id="37326"/>
    <lineage>
        <taxon>Bacteria</taxon>
        <taxon>Bacillati</taxon>
        <taxon>Actinomycetota</taxon>
        <taxon>Actinomycetes</taxon>
        <taxon>Mycobacteriales</taxon>
        <taxon>Nocardiaceae</taxon>
        <taxon>Nocardia</taxon>
    </lineage>
</organism>
<dbReference type="EMBL" id="CP046171">
    <property type="protein sequence ID" value="QIS02586.1"/>
    <property type="molecule type" value="Genomic_DNA"/>
</dbReference>
<reference evidence="2 3" key="1">
    <citation type="journal article" date="2019" name="ACS Chem. Biol.">
        <title>Identification and Mobilization of a Cryptic Antibiotic Biosynthesis Gene Locus from a Human-Pathogenic Nocardia Isolate.</title>
        <authorList>
            <person name="Herisse M."/>
            <person name="Ishida K."/>
            <person name="Porter J.L."/>
            <person name="Howden B."/>
            <person name="Hertweck C."/>
            <person name="Stinear T.P."/>
            <person name="Pidot S.J."/>
        </authorList>
    </citation>
    <scope>NUCLEOTIDE SEQUENCE [LARGE SCALE GENOMIC DNA]</scope>
    <source>
        <strain evidence="2 3">AUSMDU00024985</strain>
    </source>
</reference>
<proteinExistence type="predicted"/>
<dbReference type="AlphaFoldDB" id="A0A6G9XNV0"/>
<dbReference type="Proteomes" id="UP000501705">
    <property type="component" value="Chromosome"/>
</dbReference>
<dbReference type="RefSeq" id="WP_167461670.1">
    <property type="nucleotide sequence ID" value="NZ_CP046171.1"/>
</dbReference>
<evidence type="ECO:0000259" key="1">
    <source>
        <dbReference type="Pfam" id="PF01935"/>
    </source>
</evidence>
<dbReference type="Gene3D" id="3.40.50.300">
    <property type="entry name" value="P-loop containing nucleotide triphosphate hydrolases"/>
    <property type="match status" value="2"/>
</dbReference>
<dbReference type="PANTHER" id="PTHR42957">
    <property type="entry name" value="HELICASE MJ1565-RELATED"/>
    <property type="match status" value="1"/>
</dbReference>
<protein>
    <submittedName>
        <fullName evidence="2">DUF87 domain-containing protein</fullName>
    </submittedName>
</protein>